<comment type="caution">
    <text evidence="1">The sequence shown here is derived from an EMBL/GenBank/DDBJ whole genome shotgun (WGS) entry which is preliminary data.</text>
</comment>
<proteinExistence type="predicted"/>
<organism evidence="1 2">
    <name type="scientific">Corynebacterium sanguinis</name>
    <dbReference type="NCBI Taxonomy" id="2594913"/>
    <lineage>
        <taxon>Bacteria</taxon>
        <taxon>Bacillati</taxon>
        <taxon>Actinomycetota</taxon>
        <taxon>Actinomycetes</taxon>
        <taxon>Mycobacteriales</taxon>
        <taxon>Corynebacteriaceae</taxon>
        <taxon>Corynebacterium</taxon>
    </lineage>
</organism>
<gene>
    <name evidence="1" type="ORF">H0H28_09985</name>
</gene>
<dbReference type="Proteomes" id="UP000580709">
    <property type="component" value="Unassembled WGS sequence"/>
</dbReference>
<dbReference type="RefSeq" id="WP_181729964.1">
    <property type="nucleotide sequence ID" value="NZ_JACEOR010000413.1"/>
</dbReference>
<accession>A0A838X3H4</accession>
<evidence type="ECO:0000313" key="2">
    <source>
        <dbReference type="Proteomes" id="UP000580709"/>
    </source>
</evidence>
<feature type="non-terminal residue" evidence="1">
    <location>
        <position position="75"/>
    </location>
</feature>
<dbReference type="EMBL" id="JACEOR010000413">
    <property type="protein sequence ID" value="MBA4505641.1"/>
    <property type="molecule type" value="Genomic_DNA"/>
</dbReference>
<dbReference type="AlphaFoldDB" id="A0A838X3H4"/>
<reference evidence="1 2" key="1">
    <citation type="submission" date="2020-07" db="EMBL/GenBank/DDBJ databases">
        <authorList>
            <person name="Khare M."/>
        </authorList>
    </citation>
    <scope>NUCLEOTIDE SEQUENCE [LARGE SCALE GENOMIC DNA]</scope>
    <source>
        <strain evidence="1 2">P8776</strain>
    </source>
</reference>
<evidence type="ECO:0000313" key="1">
    <source>
        <dbReference type="EMBL" id="MBA4505641.1"/>
    </source>
</evidence>
<keyword evidence="2" id="KW-1185">Reference proteome</keyword>
<sequence>MNQISLDVLMADGTEHKDVKAILADQVAYSMTRQRHKWPTMEEDPLLFGSFVAYKALTRLNLFTGSWDEFTQQCA</sequence>
<protein>
    <submittedName>
        <fullName evidence="1">Uncharacterized protein</fullName>
    </submittedName>
</protein>
<name>A0A838X3H4_9CORY</name>